<accession>C9KQM6</accession>
<reference evidence="1" key="1">
    <citation type="submission" date="2009-09" db="EMBL/GenBank/DDBJ databases">
        <authorList>
            <person name="Weinstock G."/>
            <person name="Sodergren E."/>
            <person name="Clifton S."/>
            <person name="Fulton L."/>
            <person name="Fulton B."/>
            <person name="Courtney L."/>
            <person name="Fronick C."/>
            <person name="Harrison M."/>
            <person name="Strong C."/>
            <person name="Farmer C."/>
            <person name="Delahaunty K."/>
            <person name="Markovic C."/>
            <person name="Hall O."/>
            <person name="Minx P."/>
            <person name="Tomlinson C."/>
            <person name="Mitreva M."/>
            <person name="Nelson J."/>
            <person name="Hou S."/>
            <person name="Wollam A."/>
            <person name="Pepin K.H."/>
            <person name="Johnson M."/>
            <person name="Bhonagiri V."/>
            <person name="Nash W.E."/>
            <person name="Warren W."/>
            <person name="Chinwalla A."/>
            <person name="Mardis E.R."/>
            <person name="Wilson R.K."/>
        </authorList>
    </citation>
    <scope>NUCLEOTIDE SEQUENCE [LARGE SCALE GENOMIC DNA]</scope>
    <source>
        <strain evidence="1">DSM 20544</strain>
    </source>
</reference>
<name>C9KQM6_9FIRM</name>
<evidence type="ECO:0000313" key="2">
    <source>
        <dbReference type="Proteomes" id="UP000003671"/>
    </source>
</evidence>
<organism evidence="1 2">
    <name type="scientific">Mitsuokella multacida DSM 20544</name>
    <dbReference type="NCBI Taxonomy" id="500635"/>
    <lineage>
        <taxon>Bacteria</taxon>
        <taxon>Bacillati</taxon>
        <taxon>Bacillota</taxon>
        <taxon>Negativicutes</taxon>
        <taxon>Selenomonadales</taxon>
        <taxon>Selenomonadaceae</taxon>
        <taxon>Mitsuokella</taxon>
    </lineage>
</organism>
<comment type="caution">
    <text evidence="1">The sequence shown here is derived from an EMBL/GenBank/DDBJ whole genome shotgun (WGS) entry which is preliminary data.</text>
</comment>
<keyword evidence="2" id="KW-1185">Reference proteome</keyword>
<dbReference type="HOGENOM" id="CLU_3045445_0_0_9"/>
<sequence length="54" mass="5946">MREAAHQPPAGSEPQLLVISGALAGLREERIFCRPSPLEKTIVQAKRVFVFTKA</sequence>
<dbReference type="AlphaFoldDB" id="C9KQM6"/>
<dbReference type="Proteomes" id="UP000003671">
    <property type="component" value="Unassembled WGS sequence"/>
</dbReference>
<gene>
    <name evidence="1" type="ORF">MITSMUL_05545</name>
</gene>
<protein>
    <submittedName>
        <fullName evidence="1">Uncharacterized protein</fullName>
    </submittedName>
</protein>
<proteinExistence type="predicted"/>
<evidence type="ECO:0000313" key="1">
    <source>
        <dbReference type="EMBL" id="EEX67802.1"/>
    </source>
</evidence>
<dbReference type="EMBL" id="ABWK02000025">
    <property type="protein sequence ID" value="EEX67802.1"/>
    <property type="molecule type" value="Genomic_DNA"/>
</dbReference>